<dbReference type="InterPro" id="IPR001650">
    <property type="entry name" value="Helicase_C-like"/>
</dbReference>
<dbReference type="Gene3D" id="3.40.50.10810">
    <property type="entry name" value="Tandem AAA-ATPase domain"/>
    <property type="match status" value="1"/>
</dbReference>
<dbReference type="InterPro" id="IPR050628">
    <property type="entry name" value="SNF2_RAD54_helicase_TF"/>
</dbReference>
<dbReference type="InterPro" id="IPR049730">
    <property type="entry name" value="SNF2/RAD54-like_C"/>
</dbReference>
<evidence type="ECO:0000313" key="6">
    <source>
        <dbReference type="Proteomes" id="UP000760494"/>
    </source>
</evidence>
<feature type="region of interest" description="Disordered" evidence="4">
    <location>
        <begin position="668"/>
        <end position="699"/>
    </location>
</feature>
<keyword evidence="1" id="KW-0547">Nucleotide-binding</keyword>
<feature type="compositionally biased region" description="Acidic residues" evidence="4">
    <location>
        <begin position="997"/>
        <end position="1009"/>
    </location>
</feature>
<dbReference type="InterPro" id="IPR038718">
    <property type="entry name" value="SNF2-like_sf"/>
</dbReference>
<dbReference type="GO" id="GO:0016787">
    <property type="term" value="F:hydrolase activity"/>
    <property type="evidence" value="ECO:0007669"/>
    <property type="project" value="UniProtKB-KW"/>
</dbReference>
<dbReference type="InterPro" id="IPR000330">
    <property type="entry name" value="SNF2_N"/>
</dbReference>
<evidence type="ECO:0000256" key="2">
    <source>
        <dbReference type="ARBA" id="ARBA00022801"/>
    </source>
</evidence>
<name>A0A2H3RS95_FUSFU</name>
<protein>
    <submittedName>
        <fullName evidence="5">Uncharacterized protein</fullName>
    </submittedName>
</protein>
<dbReference type="Pfam" id="PF00271">
    <property type="entry name" value="Helicase_C"/>
    <property type="match status" value="1"/>
</dbReference>
<dbReference type="InterPro" id="IPR027417">
    <property type="entry name" value="P-loop_NTPase"/>
</dbReference>
<keyword evidence="2" id="KW-0378">Hydrolase</keyword>
<dbReference type="SMART" id="SM00487">
    <property type="entry name" value="DEXDc"/>
    <property type="match status" value="1"/>
</dbReference>
<dbReference type="Gene3D" id="3.40.50.300">
    <property type="entry name" value="P-loop containing nucleotide triphosphate hydrolases"/>
    <property type="match status" value="1"/>
</dbReference>
<dbReference type="PANTHER" id="PTHR45626">
    <property type="entry name" value="TRANSCRIPTION TERMINATION FACTOR 2-RELATED"/>
    <property type="match status" value="1"/>
</dbReference>
<evidence type="ECO:0000256" key="1">
    <source>
        <dbReference type="ARBA" id="ARBA00022741"/>
    </source>
</evidence>
<gene>
    <name evidence="5" type="ORF">C2S_8822</name>
</gene>
<sequence length="1086" mass="124398">MPPDESRLDRLVKQYLDPILDDAHTSAGQRQYHSPGPAIDESLFSGRFMLDIRQEKDYANEDKDEDKAEIEEQQKQLKQQKQERHEEYYLEQQDVIPPLGNPMRRESEKYREPESRLGVTLDGKLIHIVQYLKMDGWMALKSVVTRNDISADVIRVPWLRTELQSWQRIAVMKLLDACNSPLRGLILADETGLGKSLSALVAALLKRDEMLPQCGPVLVVTRMSCLTQWYEETITHFNDEYRPRTIILDNSNISVRRLLEYDVVICSNSFLKRRYLDLEKQELFSSVVHGYDIYTAQSIFPKHKRQRISQPLHSDLYAALDKRFPVLIFDEAHDGRNDDSQLYSAIRSLDYHHAFLLTATPAYNSWSDFGSLVSFLPGSPFQSAAHFRDVFATPPLEPSDVGRMGPRGPFLELFVNLVQGMTLGRPKSVLGLGRFMEHKIEMEPLSPRSVDLTILAMTTQGRIKIWGLKSLPGKHPYRKAQVHSGLMYLSRAQHLATHEFLIGSNGTCEEGKHARAESLSNVLGQFQRFLDRKAIVKHRDTVASRFLPDFFAEQAISQSLLFSFLQWAAQSLSQNDSNVDTIVHKWTSTMSTLEFMEFTLREDPFRDAISKYIKDRSGQVAQDLTLTPKLQPIDNLSNEEYEEFKESMRLLSFRIDIPRNLLLSQMDNDTEMGDHDGGSVSQQSEGEAIDAPRVTPRPTTPELEALQQTIYSDANFTYIQDQEDLDYDPDNEHLTRETIVEDESVRDDTRKPRLPNTSATKMWKEHLQAMTTEELLSPKARRVMDLVQNLRQSHPQEKIVIASASVKFLDMLHEYLTRKLPDIQTASYNGNIKSAEERMRITTEFNLNGAGPTILLLSASCGGTGLNLHGGSHLIITEHFWAPGLRDQVIGRIYRMQQTRSVHVYEIDTGTEIDLLLKELVGIKTTTGVTPVEQAFRRSDLADAVTPRLPTDHELRLELQRYDDRDHLHTFSKRVGRKRKKVYRYTSDGEKNPEYSSDSEESDKSDDWDYATKGGLGNFMNQFPPDKDDDSEEEYEDDADDEDDESDPAKTGETWEAFRSGLTAAEERAKRRDNWFLSEEQKKPAM</sequence>
<evidence type="ECO:0000256" key="3">
    <source>
        <dbReference type="ARBA" id="ARBA00022840"/>
    </source>
</evidence>
<dbReference type="PROSITE" id="PS51192">
    <property type="entry name" value="HELICASE_ATP_BIND_1"/>
    <property type="match status" value="1"/>
</dbReference>
<keyword evidence="3" id="KW-0067">ATP-binding</keyword>
<dbReference type="GO" id="GO:0005634">
    <property type="term" value="C:nucleus"/>
    <property type="evidence" value="ECO:0007669"/>
    <property type="project" value="TreeGrafter"/>
</dbReference>
<dbReference type="EMBL" id="CABFJX010000367">
    <property type="protein sequence ID" value="VTT72984.1"/>
    <property type="molecule type" value="Genomic_DNA"/>
</dbReference>
<proteinExistence type="predicted"/>
<comment type="caution">
    <text evidence="5">The sequence shown here is derived from an EMBL/GenBank/DDBJ whole genome shotgun (WGS) entry which is preliminary data.</text>
</comment>
<dbReference type="InterPro" id="IPR014001">
    <property type="entry name" value="Helicase_ATP-bd"/>
</dbReference>
<dbReference type="CDD" id="cd18793">
    <property type="entry name" value="SF2_C_SNF"/>
    <property type="match status" value="1"/>
</dbReference>
<dbReference type="Proteomes" id="UP000760494">
    <property type="component" value="Unassembled WGS sequence"/>
</dbReference>
<dbReference type="Pfam" id="PF00176">
    <property type="entry name" value="SNF2-rel_dom"/>
    <property type="match status" value="1"/>
</dbReference>
<reference evidence="5" key="1">
    <citation type="submission" date="2019-05" db="EMBL/GenBank/DDBJ databases">
        <authorList>
            <person name="Piombo E."/>
        </authorList>
    </citation>
    <scope>NUCLEOTIDE SEQUENCE</scope>
    <source>
        <strain evidence="5">C2S</strain>
    </source>
</reference>
<accession>A0A2H3RS95</accession>
<feature type="compositionally biased region" description="Basic and acidic residues" evidence="4">
    <location>
        <begin position="1065"/>
        <end position="1086"/>
    </location>
</feature>
<evidence type="ECO:0000313" key="5">
    <source>
        <dbReference type="EMBL" id="VTT72984.1"/>
    </source>
</evidence>
<organism evidence="5 6">
    <name type="scientific">Fusarium fujikuroi</name>
    <name type="common">Bakanae and foot rot disease fungus</name>
    <name type="synonym">Gibberella fujikuroi</name>
    <dbReference type="NCBI Taxonomy" id="5127"/>
    <lineage>
        <taxon>Eukaryota</taxon>
        <taxon>Fungi</taxon>
        <taxon>Dikarya</taxon>
        <taxon>Ascomycota</taxon>
        <taxon>Pezizomycotina</taxon>
        <taxon>Sordariomycetes</taxon>
        <taxon>Hypocreomycetidae</taxon>
        <taxon>Hypocreales</taxon>
        <taxon>Nectriaceae</taxon>
        <taxon>Fusarium</taxon>
        <taxon>Fusarium fujikuroi species complex</taxon>
    </lineage>
</organism>
<evidence type="ECO:0000256" key="4">
    <source>
        <dbReference type="SAM" id="MobiDB-lite"/>
    </source>
</evidence>
<dbReference type="PROSITE" id="PS51194">
    <property type="entry name" value="HELICASE_CTER"/>
    <property type="match status" value="1"/>
</dbReference>
<feature type="region of interest" description="Disordered" evidence="4">
    <location>
        <begin position="55"/>
        <end position="84"/>
    </location>
</feature>
<feature type="compositionally biased region" description="Acidic residues" evidence="4">
    <location>
        <begin position="1027"/>
        <end position="1046"/>
    </location>
</feature>
<dbReference type="GO" id="GO:0008094">
    <property type="term" value="F:ATP-dependent activity, acting on DNA"/>
    <property type="evidence" value="ECO:0007669"/>
    <property type="project" value="TreeGrafter"/>
</dbReference>
<dbReference type="PANTHER" id="PTHR45626:SF11">
    <property type="entry name" value="FAMILY HELICASE, PUTATIVE (AFU_ORTHOLOGUE AFUA_5G06590)-RELATED"/>
    <property type="match status" value="1"/>
</dbReference>
<dbReference type="AlphaFoldDB" id="A0A2H3RS95"/>
<feature type="region of interest" description="Disordered" evidence="4">
    <location>
        <begin position="982"/>
        <end position="1086"/>
    </location>
</feature>
<dbReference type="SMART" id="SM00490">
    <property type="entry name" value="HELICc"/>
    <property type="match status" value="1"/>
</dbReference>
<feature type="compositionally biased region" description="Basic and acidic residues" evidence="4">
    <location>
        <begin position="70"/>
        <end position="84"/>
    </location>
</feature>
<dbReference type="GO" id="GO:0005524">
    <property type="term" value="F:ATP binding"/>
    <property type="evidence" value="ECO:0007669"/>
    <property type="project" value="UniProtKB-KW"/>
</dbReference>
<dbReference type="SUPFAM" id="SSF52540">
    <property type="entry name" value="P-loop containing nucleoside triphosphate hydrolases"/>
    <property type="match status" value="2"/>
</dbReference>
<dbReference type="GO" id="GO:0006281">
    <property type="term" value="P:DNA repair"/>
    <property type="evidence" value="ECO:0007669"/>
    <property type="project" value="TreeGrafter"/>
</dbReference>